<keyword evidence="5 11" id="KW-0418">Kinase</keyword>
<sequence length="513" mass="54862">MTASNSTPGSSAPAHASPPDPGRWLWLLGLVLPACMVVYVVVVYALNGSAGGKGLALTFVAVGLAGAAMLVMLALERQHEAAMRVQRGQGSEVAWLRRQAVDSAEALQQMTSRQQHADNEIAWLRGHVAGSWVATQPRIGESADYLDRAEARLNVLTGRLEQLLAALVTAEAQDISAVEQGDGEEPDREVLVYVGHRVHSLVSRMLECLKATEREQEDPDLLDALYRIEHLATQLRRAAEKLAVLGGHTARRAKSPMPISTVLRQAMAEVEDFTRVRLTLPDDEVEIPGYAGPDVIHVLAELVENATKFSDPKTMVQLATARTSAGLSIEVCDKGLPLTPEKLAGLRRILDVPHQVSPREQVRQGQIGLLVAARLAARHGLRIELHSDASGTRALVVLPRSLLAASAPTARTAEAPFEPHRPELPRRHRVAAEPASPVAARPSPPAIGDKPALPRRNHAPPAAQPPAYQSAGPVSGPGRPPTPGLMGAFTAGVRDGKGDRQPTVPHTNEPESG</sequence>
<feature type="domain" description="Histidine kinase/HSP90-like ATPase" evidence="9">
    <location>
        <begin position="290"/>
        <end position="402"/>
    </location>
</feature>
<evidence type="ECO:0000313" key="13">
    <source>
        <dbReference type="Proteomes" id="UP001501427"/>
    </source>
</evidence>
<keyword evidence="8" id="KW-0812">Transmembrane</keyword>
<keyword evidence="13" id="KW-1185">Reference proteome</keyword>
<dbReference type="InterPro" id="IPR036890">
    <property type="entry name" value="HATPase_C_sf"/>
</dbReference>
<keyword evidence="3" id="KW-0597">Phosphoprotein</keyword>
<organism evidence="11 12">
    <name type="scientific">Actinomadura livida</name>
    <dbReference type="NCBI Taxonomy" id="79909"/>
    <lineage>
        <taxon>Bacteria</taxon>
        <taxon>Bacillati</taxon>
        <taxon>Actinomycetota</taxon>
        <taxon>Actinomycetes</taxon>
        <taxon>Streptosporangiales</taxon>
        <taxon>Thermomonosporaceae</taxon>
        <taxon>Actinomadura</taxon>
    </lineage>
</organism>
<dbReference type="EC" id="2.7.13.3" evidence="2"/>
<reference evidence="10 13" key="1">
    <citation type="journal article" date="2019" name="Int. J. Syst. Evol. Microbiol.">
        <title>The Global Catalogue of Microorganisms (GCM) 10K type strain sequencing project: providing services to taxonomists for standard genome sequencing and annotation.</title>
        <authorList>
            <consortium name="The Broad Institute Genomics Platform"/>
            <consortium name="The Broad Institute Genome Sequencing Center for Infectious Disease"/>
            <person name="Wu L."/>
            <person name="Ma J."/>
        </authorList>
    </citation>
    <scope>NUCLEOTIDE SEQUENCE [LARGE SCALE GENOMIC DNA]</scope>
    <source>
        <strain evidence="10 13">JCM 10667</strain>
    </source>
</reference>
<dbReference type="EMBL" id="BAAAHD010000001">
    <property type="protein sequence ID" value="GAA0544377.1"/>
    <property type="molecule type" value="Genomic_DNA"/>
</dbReference>
<dbReference type="Pfam" id="PF02518">
    <property type="entry name" value="HATPase_c"/>
    <property type="match status" value="1"/>
</dbReference>
<dbReference type="RefSeq" id="WP_184878808.1">
    <property type="nucleotide sequence ID" value="NZ_BAAAHD010000001.1"/>
</dbReference>
<evidence type="ECO:0000259" key="9">
    <source>
        <dbReference type="SMART" id="SM00387"/>
    </source>
</evidence>
<dbReference type="SMART" id="SM00387">
    <property type="entry name" value="HATPase_c"/>
    <property type="match status" value="1"/>
</dbReference>
<proteinExistence type="predicted"/>
<dbReference type="PANTHER" id="PTHR45436">
    <property type="entry name" value="SENSOR HISTIDINE KINASE YKOH"/>
    <property type="match status" value="1"/>
</dbReference>
<keyword evidence="4" id="KW-0808">Transferase</keyword>
<reference evidence="10" key="3">
    <citation type="submission" date="2023-12" db="EMBL/GenBank/DDBJ databases">
        <authorList>
            <person name="Sun Q."/>
            <person name="Inoue M."/>
        </authorList>
    </citation>
    <scope>NUCLEOTIDE SEQUENCE</scope>
    <source>
        <strain evidence="10">JCM 10667</strain>
    </source>
</reference>
<evidence type="ECO:0000256" key="5">
    <source>
        <dbReference type="ARBA" id="ARBA00022777"/>
    </source>
</evidence>
<dbReference type="EMBL" id="JACHMV010000001">
    <property type="protein sequence ID" value="MBB4771906.1"/>
    <property type="molecule type" value="Genomic_DNA"/>
</dbReference>
<evidence type="ECO:0000313" key="10">
    <source>
        <dbReference type="EMBL" id="GAA0544377.1"/>
    </source>
</evidence>
<gene>
    <name evidence="11" type="ORF">F4557_000324</name>
    <name evidence="10" type="ORF">GCM10009546_03050</name>
</gene>
<accession>A0A7W7MUT8</accession>
<evidence type="ECO:0000256" key="1">
    <source>
        <dbReference type="ARBA" id="ARBA00000085"/>
    </source>
</evidence>
<feature type="transmembrane region" description="Helical" evidence="8">
    <location>
        <begin position="54"/>
        <end position="75"/>
    </location>
</feature>
<feature type="compositionally biased region" description="Polar residues" evidence="7">
    <location>
        <begin position="504"/>
        <end position="513"/>
    </location>
</feature>
<comment type="catalytic activity">
    <reaction evidence="1">
        <text>ATP + protein L-histidine = ADP + protein N-phospho-L-histidine.</text>
        <dbReference type="EC" id="2.7.13.3"/>
    </reaction>
</comment>
<dbReference type="PANTHER" id="PTHR45436:SF5">
    <property type="entry name" value="SENSOR HISTIDINE KINASE TRCS"/>
    <property type="match status" value="1"/>
</dbReference>
<keyword evidence="8" id="KW-1133">Transmembrane helix</keyword>
<evidence type="ECO:0000256" key="6">
    <source>
        <dbReference type="SAM" id="Coils"/>
    </source>
</evidence>
<dbReference type="GO" id="GO:0005886">
    <property type="term" value="C:plasma membrane"/>
    <property type="evidence" value="ECO:0007669"/>
    <property type="project" value="TreeGrafter"/>
</dbReference>
<evidence type="ECO:0000313" key="11">
    <source>
        <dbReference type="EMBL" id="MBB4771906.1"/>
    </source>
</evidence>
<feature type="transmembrane region" description="Helical" evidence="8">
    <location>
        <begin position="24"/>
        <end position="47"/>
    </location>
</feature>
<reference evidence="11 12" key="2">
    <citation type="submission" date="2020-08" db="EMBL/GenBank/DDBJ databases">
        <title>Sequencing the genomes of 1000 actinobacteria strains.</title>
        <authorList>
            <person name="Klenk H.-P."/>
        </authorList>
    </citation>
    <scope>NUCLEOTIDE SEQUENCE [LARGE SCALE GENOMIC DNA]</scope>
    <source>
        <strain evidence="11 12">DSM 44772</strain>
    </source>
</reference>
<dbReference type="SUPFAM" id="SSF55874">
    <property type="entry name" value="ATPase domain of HSP90 chaperone/DNA topoisomerase II/histidine kinase"/>
    <property type="match status" value="1"/>
</dbReference>
<evidence type="ECO:0000256" key="4">
    <source>
        <dbReference type="ARBA" id="ARBA00022679"/>
    </source>
</evidence>
<evidence type="ECO:0000256" key="7">
    <source>
        <dbReference type="SAM" id="MobiDB-lite"/>
    </source>
</evidence>
<feature type="region of interest" description="Disordered" evidence="7">
    <location>
        <begin position="408"/>
        <end position="513"/>
    </location>
</feature>
<feature type="coiled-coil region" evidence="6">
    <location>
        <begin position="146"/>
        <end position="173"/>
    </location>
</feature>
<dbReference type="Proteomes" id="UP000549343">
    <property type="component" value="Unassembled WGS sequence"/>
</dbReference>
<evidence type="ECO:0000256" key="8">
    <source>
        <dbReference type="SAM" id="Phobius"/>
    </source>
</evidence>
<dbReference type="InterPro" id="IPR050428">
    <property type="entry name" value="TCS_sensor_his_kinase"/>
</dbReference>
<keyword evidence="6" id="KW-0175">Coiled coil</keyword>
<protein>
    <recommendedName>
        <fullName evidence="2">histidine kinase</fullName>
        <ecNumber evidence="2">2.7.13.3</ecNumber>
    </recommendedName>
</protein>
<dbReference type="Proteomes" id="UP001501427">
    <property type="component" value="Unassembled WGS sequence"/>
</dbReference>
<comment type="caution">
    <text evidence="11">The sequence shown here is derived from an EMBL/GenBank/DDBJ whole genome shotgun (WGS) entry which is preliminary data.</text>
</comment>
<evidence type="ECO:0000313" key="12">
    <source>
        <dbReference type="Proteomes" id="UP000549343"/>
    </source>
</evidence>
<keyword evidence="8" id="KW-0472">Membrane</keyword>
<dbReference type="GO" id="GO:0000160">
    <property type="term" value="P:phosphorelay signal transduction system"/>
    <property type="evidence" value="ECO:0007669"/>
    <property type="project" value="TreeGrafter"/>
</dbReference>
<feature type="compositionally biased region" description="Low complexity" evidence="7">
    <location>
        <begin position="459"/>
        <end position="473"/>
    </location>
</feature>
<evidence type="ECO:0000256" key="3">
    <source>
        <dbReference type="ARBA" id="ARBA00022553"/>
    </source>
</evidence>
<dbReference type="Gene3D" id="3.30.565.10">
    <property type="entry name" value="Histidine kinase-like ATPase, C-terminal domain"/>
    <property type="match status" value="1"/>
</dbReference>
<name>A0A7W7MUT8_9ACTN</name>
<feature type="compositionally biased region" description="Low complexity" evidence="7">
    <location>
        <begin position="432"/>
        <end position="441"/>
    </location>
</feature>
<dbReference type="AlphaFoldDB" id="A0A7W7MUT8"/>
<dbReference type="GO" id="GO:0004673">
    <property type="term" value="F:protein histidine kinase activity"/>
    <property type="evidence" value="ECO:0007669"/>
    <property type="project" value="UniProtKB-EC"/>
</dbReference>
<dbReference type="InterPro" id="IPR003594">
    <property type="entry name" value="HATPase_dom"/>
</dbReference>
<evidence type="ECO:0000256" key="2">
    <source>
        <dbReference type="ARBA" id="ARBA00012438"/>
    </source>
</evidence>